<comment type="caution">
    <text evidence="1">The sequence shown here is derived from an EMBL/GenBank/DDBJ whole genome shotgun (WGS) entry which is preliminary data.</text>
</comment>
<sequence>MVCEDEYLSCPIDKTSQIMGLMNSYSRNLFPCAEILRFANGCHLCNVSVCLKEMPLATDETCVILVFS</sequence>
<keyword evidence="2" id="KW-1185">Reference proteome</keyword>
<evidence type="ECO:0000313" key="1">
    <source>
        <dbReference type="EMBL" id="KAL0921955.1"/>
    </source>
</evidence>
<dbReference type="Proteomes" id="UP001552299">
    <property type="component" value="Unassembled WGS sequence"/>
</dbReference>
<dbReference type="AlphaFoldDB" id="A0ABD0VAD1"/>
<organism evidence="1 2">
    <name type="scientific">Dendrobium thyrsiflorum</name>
    <name type="common">Pinecone-like raceme dendrobium</name>
    <name type="synonym">Orchid</name>
    <dbReference type="NCBI Taxonomy" id="117978"/>
    <lineage>
        <taxon>Eukaryota</taxon>
        <taxon>Viridiplantae</taxon>
        <taxon>Streptophyta</taxon>
        <taxon>Embryophyta</taxon>
        <taxon>Tracheophyta</taxon>
        <taxon>Spermatophyta</taxon>
        <taxon>Magnoliopsida</taxon>
        <taxon>Liliopsida</taxon>
        <taxon>Asparagales</taxon>
        <taxon>Orchidaceae</taxon>
        <taxon>Epidendroideae</taxon>
        <taxon>Malaxideae</taxon>
        <taxon>Dendrobiinae</taxon>
        <taxon>Dendrobium</taxon>
    </lineage>
</organism>
<gene>
    <name evidence="1" type="ORF">M5K25_005908</name>
</gene>
<evidence type="ECO:0000313" key="2">
    <source>
        <dbReference type="Proteomes" id="UP001552299"/>
    </source>
</evidence>
<reference evidence="1 2" key="1">
    <citation type="journal article" date="2024" name="Plant Biotechnol. J.">
        <title>Dendrobium thyrsiflorum genome and its molecular insights into genes involved in important horticultural traits.</title>
        <authorList>
            <person name="Chen B."/>
            <person name="Wang J.Y."/>
            <person name="Zheng P.J."/>
            <person name="Li K.L."/>
            <person name="Liang Y.M."/>
            <person name="Chen X.F."/>
            <person name="Zhang C."/>
            <person name="Zhao X."/>
            <person name="He X."/>
            <person name="Zhang G.Q."/>
            <person name="Liu Z.J."/>
            <person name="Xu Q."/>
        </authorList>
    </citation>
    <scope>NUCLEOTIDE SEQUENCE [LARGE SCALE GENOMIC DNA]</scope>
    <source>
        <strain evidence="1">GZMU011</strain>
    </source>
</reference>
<name>A0ABD0VAD1_DENTH</name>
<accession>A0ABD0VAD1</accession>
<proteinExistence type="predicted"/>
<dbReference type="EMBL" id="JANQDX010000006">
    <property type="protein sequence ID" value="KAL0921955.1"/>
    <property type="molecule type" value="Genomic_DNA"/>
</dbReference>
<protein>
    <submittedName>
        <fullName evidence="1">Uncharacterized protein</fullName>
    </submittedName>
</protein>